<sequence>RPYTTKFLHKPPVATISHSHPSTIIIKGGFSYGYSFSSASGIVAALFALEAQPLKLFFYSFFERRRKRNFTPGLWVLVEN</sequence>
<accession>A0AAV6TH42</accession>
<keyword evidence="1" id="KW-0472">Membrane</keyword>
<evidence type="ECO:0000313" key="2">
    <source>
        <dbReference type="EMBL" id="KAG8170995.1"/>
    </source>
</evidence>
<keyword evidence="1" id="KW-1133">Transmembrane helix</keyword>
<protein>
    <submittedName>
        <fullName evidence="2">Uncharacterized protein</fullName>
    </submittedName>
</protein>
<keyword evidence="1" id="KW-0812">Transmembrane</keyword>
<keyword evidence="3" id="KW-1185">Reference proteome</keyword>
<reference evidence="2 3" key="1">
    <citation type="journal article" date="2022" name="Nat. Ecol. Evol.">
        <title>A masculinizing supergene underlies an exaggerated male reproductive morph in a spider.</title>
        <authorList>
            <person name="Hendrickx F."/>
            <person name="De Corte Z."/>
            <person name="Sonet G."/>
            <person name="Van Belleghem S.M."/>
            <person name="Kostlbacher S."/>
            <person name="Vangestel C."/>
        </authorList>
    </citation>
    <scope>NUCLEOTIDE SEQUENCE [LARGE SCALE GENOMIC DNA]</scope>
    <source>
        <strain evidence="2">W744_W776</strain>
    </source>
</reference>
<proteinExistence type="predicted"/>
<gene>
    <name evidence="2" type="ORF">JTE90_023991</name>
</gene>
<evidence type="ECO:0000313" key="3">
    <source>
        <dbReference type="Proteomes" id="UP000827092"/>
    </source>
</evidence>
<dbReference type="Proteomes" id="UP000827092">
    <property type="component" value="Unassembled WGS sequence"/>
</dbReference>
<organism evidence="2 3">
    <name type="scientific">Oedothorax gibbosus</name>
    <dbReference type="NCBI Taxonomy" id="931172"/>
    <lineage>
        <taxon>Eukaryota</taxon>
        <taxon>Metazoa</taxon>
        <taxon>Ecdysozoa</taxon>
        <taxon>Arthropoda</taxon>
        <taxon>Chelicerata</taxon>
        <taxon>Arachnida</taxon>
        <taxon>Araneae</taxon>
        <taxon>Araneomorphae</taxon>
        <taxon>Entelegynae</taxon>
        <taxon>Araneoidea</taxon>
        <taxon>Linyphiidae</taxon>
        <taxon>Erigoninae</taxon>
        <taxon>Oedothorax</taxon>
    </lineage>
</organism>
<dbReference type="AlphaFoldDB" id="A0AAV6TH42"/>
<evidence type="ECO:0000256" key="1">
    <source>
        <dbReference type="SAM" id="Phobius"/>
    </source>
</evidence>
<name>A0AAV6TH42_9ARAC</name>
<dbReference type="EMBL" id="JAFNEN010004587">
    <property type="protein sequence ID" value="KAG8170995.1"/>
    <property type="molecule type" value="Genomic_DNA"/>
</dbReference>
<comment type="caution">
    <text evidence="2">The sequence shown here is derived from an EMBL/GenBank/DDBJ whole genome shotgun (WGS) entry which is preliminary data.</text>
</comment>
<feature type="non-terminal residue" evidence="2">
    <location>
        <position position="1"/>
    </location>
</feature>
<feature type="transmembrane region" description="Helical" evidence="1">
    <location>
        <begin position="39"/>
        <end position="62"/>
    </location>
</feature>